<reference evidence="4 5" key="1">
    <citation type="journal article" date="2014" name="Mol. Biol. Evol.">
        <title>Massive expansion of Ubiquitination-related gene families within the Chlamydiae.</title>
        <authorList>
            <person name="Domman D."/>
            <person name="Collingro A."/>
            <person name="Lagkouvardos I."/>
            <person name="Gehre L."/>
            <person name="Weinmaier T."/>
            <person name="Rattei T."/>
            <person name="Subtil A."/>
            <person name="Horn M."/>
        </authorList>
    </citation>
    <scope>NUCLEOTIDE SEQUENCE [LARGE SCALE GENOMIC DNA]</scope>
    <source>
        <strain evidence="4 5">OEW1</strain>
    </source>
</reference>
<comment type="caution">
    <text evidence="4">The sequence shown here is derived from an EMBL/GenBank/DDBJ whole genome shotgun (WGS) entry which is preliminary data.</text>
</comment>
<dbReference type="CDD" id="cd03230">
    <property type="entry name" value="ABC_DR_subfamily_A"/>
    <property type="match status" value="2"/>
</dbReference>
<feature type="domain" description="ABC transporter" evidence="3">
    <location>
        <begin position="6"/>
        <end position="237"/>
    </location>
</feature>
<dbReference type="InterPro" id="IPR017871">
    <property type="entry name" value="ABC_transporter-like_CS"/>
</dbReference>
<dbReference type="PROSITE" id="PS00211">
    <property type="entry name" value="ABC_TRANSPORTER_1"/>
    <property type="match status" value="1"/>
</dbReference>
<evidence type="ECO:0000313" key="5">
    <source>
        <dbReference type="Proteomes" id="UP000031307"/>
    </source>
</evidence>
<dbReference type="InterPro" id="IPR027417">
    <property type="entry name" value="P-loop_NTPase"/>
</dbReference>
<dbReference type="Proteomes" id="UP000031307">
    <property type="component" value="Unassembled WGS sequence"/>
</dbReference>
<dbReference type="AlphaFoldDB" id="A0A0C1E8R4"/>
<evidence type="ECO:0000256" key="2">
    <source>
        <dbReference type="ARBA" id="ARBA00022840"/>
    </source>
</evidence>
<evidence type="ECO:0000313" key="4">
    <source>
        <dbReference type="EMBL" id="KIA76493.1"/>
    </source>
</evidence>
<dbReference type="GO" id="GO:0005524">
    <property type="term" value="F:ATP binding"/>
    <property type="evidence" value="ECO:0007669"/>
    <property type="project" value="UniProtKB-KW"/>
</dbReference>
<dbReference type="PANTHER" id="PTHR43038">
    <property type="entry name" value="ATP-BINDING CASSETTE, SUB-FAMILY H, MEMBER 1"/>
    <property type="match status" value="1"/>
</dbReference>
<dbReference type="SMART" id="SM00382">
    <property type="entry name" value="AAA"/>
    <property type="match status" value="2"/>
</dbReference>
<evidence type="ECO:0000259" key="3">
    <source>
        <dbReference type="PROSITE" id="PS50893"/>
    </source>
</evidence>
<keyword evidence="1" id="KW-0547">Nucleotide-binding</keyword>
<dbReference type="GO" id="GO:0016887">
    <property type="term" value="F:ATP hydrolysis activity"/>
    <property type="evidence" value="ECO:0007669"/>
    <property type="project" value="InterPro"/>
</dbReference>
<dbReference type="InterPro" id="IPR003439">
    <property type="entry name" value="ABC_transporter-like_ATP-bd"/>
</dbReference>
<dbReference type="InterPro" id="IPR003593">
    <property type="entry name" value="AAA+_ATPase"/>
</dbReference>
<protein>
    <submittedName>
        <fullName evidence="4">Putative ABC transporter ATP-binding protein YbhF</fullName>
    </submittedName>
</protein>
<gene>
    <name evidence="4" type="primary">ybhF</name>
    <name evidence="4" type="ORF">DB43_AG00710</name>
</gene>
<dbReference type="PROSITE" id="PS50893">
    <property type="entry name" value="ABC_TRANSPORTER_2"/>
    <property type="match status" value="2"/>
</dbReference>
<feature type="domain" description="ABC transporter" evidence="3">
    <location>
        <begin position="329"/>
        <end position="558"/>
    </location>
</feature>
<dbReference type="Gene3D" id="3.40.50.300">
    <property type="entry name" value="P-loop containing nucleotide triphosphate hydrolases"/>
    <property type="match status" value="2"/>
</dbReference>
<organism evidence="4 5">
    <name type="scientific">Parachlamydia acanthamoebae</name>
    <dbReference type="NCBI Taxonomy" id="83552"/>
    <lineage>
        <taxon>Bacteria</taxon>
        <taxon>Pseudomonadati</taxon>
        <taxon>Chlamydiota</taxon>
        <taxon>Chlamydiia</taxon>
        <taxon>Parachlamydiales</taxon>
        <taxon>Parachlamydiaceae</taxon>
        <taxon>Parachlamydia</taxon>
    </lineage>
</organism>
<dbReference type="EMBL" id="JSAM01000117">
    <property type="protein sequence ID" value="KIA76493.1"/>
    <property type="molecule type" value="Genomic_DNA"/>
</dbReference>
<proteinExistence type="predicted"/>
<dbReference type="Pfam" id="PF00005">
    <property type="entry name" value="ABC_tran"/>
    <property type="match status" value="2"/>
</dbReference>
<dbReference type="PANTHER" id="PTHR43038:SF3">
    <property type="entry name" value="ABC TRANSPORTER G FAMILY MEMBER 20 ISOFORM X1"/>
    <property type="match status" value="1"/>
</dbReference>
<accession>A0A0C1E8R4</accession>
<evidence type="ECO:0000256" key="1">
    <source>
        <dbReference type="ARBA" id="ARBA00022741"/>
    </source>
</evidence>
<keyword evidence="2 4" id="KW-0067">ATP-binding</keyword>
<dbReference type="PATRIC" id="fig|83552.4.peg.2463"/>
<name>A0A0C1E8R4_9BACT</name>
<dbReference type="SUPFAM" id="SSF52540">
    <property type="entry name" value="P-loop containing nucleoside triphosphate hydrolases"/>
    <property type="match status" value="2"/>
</dbReference>
<sequence>MVSDLVQINQLTKIFEKGSAPALDCIQASVPKGKIVGLVGPDGAGKTTLIRLMAGLLLPTKGNISVAGFDTVNDAEEIHLLLGYMPQKFGLYEDLSVQQNLDLYASLRGVPKNERKETFEKLLKFTSLEPFTERLAGALSGGMKQKLGLACALIRTPQLLLLDEPSVGVDPVSRRELWKMVHQLIDEGVSVLWSTAYLDEAEQCDSVLLLNEGKMLFNGIPQDLTKRVQGQTFKIEHITGRKRVVLVKALSSEDVIDGVIQGRDVRIVFKGKSHRLDLNTLGAGPEAKLEETPPRFEDAFIDILGGGPSGESELAKITKPIKPEETPVVEAIGLTKRFGEFTAADDITFKIKSGEIFGLLGPNGAGKSTTFKMMCGLLKPTAGESFVTGLNLQDAPGEARAQIGYMAQKFSLYGNLSVMQNLQFFSGIYNLTGTYRAEAVQKMVDTFDLKPYLNVSADELPLGFKQRLALSCAVMHNPTVLFLDEPTSGVDPITRREFWNHINGLVEKGVTVMVTTHFMDEAEYCDRIGMVYRSRLIRLGSPDELKDIVKTDHNPSPTLEDAFIELINRYDQEHAK</sequence>